<accession>A0A120MZJ6</accession>
<name>A0A120MZJ6_HALHR</name>
<evidence type="ECO:0000313" key="2">
    <source>
        <dbReference type="Proteomes" id="UP000218890"/>
    </source>
</evidence>
<sequence>MSAKDIELVNRLVREGKLNYFDDAQVEHELSEALVTDNRSRIYPVEDGIPVMLEERGIPGSVLQDGGSPSP</sequence>
<keyword evidence="2" id="KW-1185">Reference proteome</keyword>
<gene>
    <name evidence="1" type="ORF">HH1059_24130</name>
</gene>
<organism evidence="1 2">
    <name type="scientific">Halorhodospira halochloris</name>
    <name type="common">Ectothiorhodospira halochloris</name>
    <dbReference type="NCBI Taxonomy" id="1052"/>
    <lineage>
        <taxon>Bacteria</taxon>
        <taxon>Pseudomonadati</taxon>
        <taxon>Pseudomonadota</taxon>
        <taxon>Gammaproteobacteria</taxon>
        <taxon>Chromatiales</taxon>
        <taxon>Ectothiorhodospiraceae</taxon>
        <taxon>Halorhodospira</taxon>
    </lineage>
</organism>
<dbReference type="Proteomes" id="UP000218890">
    <property type="component" value="Chromosome"/>
</dbReference>
<dbReference type="KEGG" id="hhk:HH1059_24130"/>
<protein>
    <submittedName>
        <fullName evidence="1">Protein YcaR in KDO2-Lipid A biosynthesis cluster</fullName>
    </submittedName>
</protein>
<dbReference type="AlphaFoldDB" id="A0A120MZJ6"/>
<dbReference type="EMBL" id="AP017372">
    <property type="protein sequence ID" value="BAU56486.2"/>
    <property type="molecule type" value="Genomic_DNA"/>
</dbReference>
<dbReference type="Gene3D" id="2.20.25.10">
    <property type="match status" value="1"/>
</dbReference>
<evidence type="ECO:0000313" key="1">
    <source>
        <dbReference type="EMBL" id="BAU56486.2"/>
    </source>
</evidence>
<dbReference type="SUPFAM" id="SSF158997">
    <property type="entry name" value="Trm112p-like"/>
    <property type="match status" value="1"/>
</dbReference>
<reference evidence="1" key="1">
    <citation type="submission" date="2016-02" db="EMBL/GenBank/DDBJ databases">
        <title>Halorhodospira halochloris DSM-1059 complete genome, version 2.</title>
        <authorList>
            <person name="Tsukatani Y."/>
        </authorList>
    </citation>
    <scope>NUCLEOTIDE SEQUENCE</scope>
    <source>
        <strain evidence="1">DSM 1059</strain>
    </source>
</reference>
<proteinExistence type="predicted"/>